<evidence type="ECO:0000313" key="1">
    <source>
        <dbReference type="EMBL" id="AYN65909.1"/>
    </source>
</evidence>
<dbReference type="AlphaFoldDB" id="A0A3G2L0Y4"/>
<dbReference type="RefSeq" id="WP_121846964.1">
    <property type="nucleotide sequence ID" value="NZ_CP032050.1"/>
</dbReference>
<evidence type="ECO:0000313" key="2">
    <source>
        <dbReference type="Proteomes" id="UP000276309"/>
    </source>
</evidence>
<gene>
    <name evidence="1" type="ORF">D1013_00190</name>
</gene>
<proteinExistence type="predicted"/>
<accession>A0A3G2L0Y4</accession>
<keyword evidence="2" id="KW-1185">Reference proteome</keyword>
<dbReference type="Proteomes" id="UP000276309">
    <property type="component" value="Chromosome"/>
</dbReference>
<name>A0A3G2L0Y4_9FLAO</name>
<organism evidence="1 2">
    <name type="scientific">Euzebyella marina</name>
    <dbReference type="NCBI Taxonomy" id="1761453"/>
    <lineage>
        <taxon>Bacteria</taxon>
        <taxon>Pseudomonadati</taxon>
        <taxon>Bacteroidota</taxon>
        <taxon>Flavobacteriia</taxon>
        <taxon>Flavobacteriales</taxon>
        <taxon>Flavobacteriaceae</taxon>
        <taxon>Euzebyella</taxon>
    </lineage>
</organism>
<protein>
    <submittedName>
        <fullName evidence="1">Uncharacterized protein</fullName>
    </submittedName>
</protein>
<dbReference type="EMBL" id="CP032050">
    <property type="protein sequence ID" value="AYN65909.1"/>
    <property type="molecule type" value="Genomic_DNA"/>
</dbReference>
<sequence length="98" mass="11104">MKSIVRTTLLVLWLFAIGAPSLITLCDVDNPIVVTNLNEEEHQETGKKSQAEEKFVNDHDFDYSLIKHSKESEISDFHLLGTFDHILEIVPPPPEQSC</sequence>
<dbReference type="KEGG" id="emar:D1013_00190"/>
<reference evidence="1 2" key="1">
    <citation type="submission" date="2018-08" db="EMBL/GenBank/DDBJ databases">
        <title>The reduced genetic potential of extracellular carbohydrate catabolism in Euzebyella marina RN62, a Flavobacteriia bacterium isolated from the hadal water.</title>
        <authorList>
            <person name="Xue C."/>
        </authorList>
    </citation>
    <scope>NUCLEOTIDE SEQUENCE [LARGE SCALE GENOMIC DNA]</scope>
    <source>
        <strain evidence="1 2">RN62</strain>
    </source>
</reference>
<dbReference type="OrthoDB" id="1446699at2"/>